<reference evidence="2 3" key="1">
    <citation type="journal article" date="2024" name="Genome Biol. Evol.">
        <title>Chromosome-level genome assembly of the viviparous eelpout Zoarces viviparus.</title>
        <authorList>
            <person name="Fuhrmann N."/>
            <person name="Brasseur M.V."/>
            <person name="Bakowski C.E."/>
            <person name="Podsiadlowski L."/>
            <person name="Prost S."/>
            <person name="Krehenwinkel H."/>
            <person name="Mayer C."/>
        </authorList>
    </citation>
    <scope>NUCLEOTIDE SEQUENCE [LARGE SCALE GENOMIC DNA]</scope>
    <source>
        <strain evidence="2">NO-MEL_2022_Ind0_liver</strain>
    </source>
</reference>
<dbReference type="AlphaFoldDB" id="A0AAW1ELZ2"/>
<feature type="region of interest" description="Disordered" evidence="1">
    <location>
        <begin position="1"/>
        <end position="90"/>
    </location>
</feature>
<name>A0AAW1ELZ2_ZOAVI</name>
<dbReference type="EMBL" id="JBCEZU010000156">
    <property type="protein sequence ID" value="KAK9523714.1"/>
    <property type="molecule type" value="Genomic_DNA"/>
</dbReference>
<sequence>MPIRFFGDSDDSEKENPPQKKARGPTTNGTVAPLTVAPPPPLPLTPQWDSGKPAGEQTPSRSQGHRPTGRVAPPLPLTPSPPQLDSARPACCDAQPHMMILIQNMKNQLITRVNYLAVSNRQLIKKLK</sequence>
<organism evidence="2 3">
    <name type="scientific">Zoarces viviparus</name>
    <name type="common">Viviparous eelpout</name>
    <name type="synonym">Blennius viviparus</name>
    <dbReference type="NCBI Taxonomy" id="48416"/>
    <lineage>
        <taxon>Eukaryota</taxon>
        <taxon>Metazoa</taxon>
        <taxon>Chordata</taxon>
        <taxon>Craniata</taxon>
        <taxon>Vertebrata</taxon>
        <taxon>Euteleostomi</taxon>
        <taxon>Actinopterygii</taxon>
        <taxon>Neopterygii</taxon>
        <taxon>Teleostei</taxon>
        <taxon>Neoteleostei</taxon>
        <taxon>Acanthomorphata</taxon>
        <taxon>Eupercaria</taxon>
        <taxon>Perciformes</taxon>
        <taxon>Cottioidei</taxon>
        <taxon>Zoarcales</taxon>
        <taxon>Zoarcidae</taxon>
        <taxon>Zoarcinae</taxon>
        <taxon>Zoarces</taxon>
    </lineage>
</organism>
<keyword evidence="3" id="KW-1185">Reference proteome</keyword>
<evidence type="ECO:0000256" key="1">
    <source>
        <dbReference type="SAM" id="MobiDB-lite"/>
    </source>
</evidence>
<dbReference type="Proteomes" id="UP001488805">
    <property type="component" value="Unassembled WGS sequence"/>
</dbReference>
<accession>A0AAW1ELZ2</accession>
<proteinExistence type="predicted"/>
<evidence type="ECO:0000313" key="2">
    <source>
        <dbReference type="EMBL" id="KAK9523714.1"/>
    </source>
</evidence>
<protein>
    <submittedName>
        <fullName evidence="2">Uncharacterized protein</fullName>
    </submittedName>
</protein>
<feature type="compositionally biased region" description="Pro residues" evidence="1">
    <location>
        <begin position="73"/>
        <end position="82"/>
    </location>
</feature>
<gene>
    <name evidence="2" type="ORF">VZT92_017617</name>
</gene>
<evidence type="ECO:0000313" key="3">
    <source>
        <dbReference type="Proteomes" id="UP001488805"/>
    </source>
</evidence>
<comment type="caution">
    <text evidence="2">The sequence shown here is derived from an EMBL/GenBank/DDBJ whole genome shotgun (WGS) entry which is preliminary data.</text>
</comment>